<dbReference type="Proteomes" id="UP000220922">
    <property type="component" value="Unassembled WGS sequence"/>
</dbReference>
<gene>
    <name evidence="1" type="ORF">A9Q02_06210</name>
</gene>
<organism evidence="1 2">
    <name type="scientific">Candidatus Chloroploca asiatica</name>
    <dbReference type="NCBI Taxonomy" id="1506545"/>
    <lineage>
        <taxon>Bacteria</taxon>
        <taxon>Bacillati</taxon>
        <taxon>Chloroflexota</taxon>
        <taxon>Chloroflexia</taxon>
        <taxon>Chloroflexales</taxon>
        <taxon>Chloroflexineae</taxon>
        <taxon>Oscillochloridaceae</taxon>
        <taxon>Candidatus Chloroploca</taxon>
    </lineage>
</organism>
<reference evidence="1 2" key="1">
    <citation type="submission" date="2016-05" db="EMBL/GenBank/DDBJ databases">
        <authorList>
            <person name="Lavstsen T."/>
            <person name="Jespersen J.S."/>
        </authorList>
    </citation>
    <scope>NUCLEOTIDE SEQUENCE [LARGE SCALE GENOMIC DNA]</scope>
    <source>
        <strain evidence="1 2">B7-9</strain>
    </source>
</reference>
<protein>
    <submittedName>
        <fullName evidence="1">Uncharacterized protein</fullName>
    </submittedName>
</protein>
<dbReference type="AlphaFoldDB" id="A0A2H3L084"/>
<evidence type="ECO:0000313" key="1">
    <source>
        <dbReference type="EMBL" id="PDV96547.1"/>
    </source>
</evidence>
<dbReference type="PANTHER" id="PTHR35609:SF1">
    <property type="entry name" value="MACRO DOMAIN-CONTAINING PROTEIN"/>
    <property type="match status" value="1"/>
</dbReference>
<dbReference type="PANTHER" id="PTHR35609">
    <property type="entry name" value="MACRO DOMAIN-CONTAINING PROTEIN"/>
    <property type="match status" value="1"/>
</dbReference>
<comment type="caution">
    <text evidence="1">The sequence shown here is derived from an EMBL/GenBank/DDBJ whole genome shotgun (WGS) entry which is preliminary data.</text>
</comment>
<sequence>MTWFETLTGVRETSPDEVRTHLRVEGTQLHSTANGASFVCGQLATPSLGELRREAAACTSVYGRLTVREVVANVQQLHADPDNTAALFQVASQFNLLEMASPNVTPEQGVGIYDYDHTQGPACAIAAGAGTIYRNYFAPINGASGQTASNQIDCLADLGHALGNAKGELWQMQNGYALPSRSGLTAIAERLQAASEAERDDLRSLLRIGMQWQTQVTIAASGHLVSQAYCSALPVAYADHPIELWEPFARLVLEAAYEATICAGIINAATHGSRRIFLTLLGGGVFGNDIKWIIASIARTLHRHQDYGLEIAIVSHGRPNEHVRQLIAA</sequence>
<dbReference type="OrthoDB" id="1452819at2"/>
<dbReference type="RefSeq" id="WP_097655266.1">
    <property type="nucleotide sequence ID" value="NZ_LYXE01000188.1"/>
</dbReference>
<evidence type="ECO:0000313" key="2">
    <source>
        <dbReference type="Proteomes" id="UP000220922"/>
    </source>
</evidence>
<proteinExistence type="predicted"/>
<keyword evidence="2" id="KW-1185">Reference proteome</keyword>
<accession>A0A2H3L084</accession>
<name>A0A2H3L084_9CHLR</name>
<dbReference type="EMBL" id="LYXE01000188">
    <property type="protein sequence ID" value="PDV96547.1"/>
    <property type="molecule type" value="Genomic_DNA"/>
</dbReference>